<dbReference type="Gene3D" id="3.30.1490.40">
    <property type="match status" value="1"/>
</dbReference>
<feature type="region of interest" description="Disordered" evidence="7">
    <location>
        <begin position="167"/>
        <end position="326"/>
    </location>
</feature>
<dbReference type="InterPro" id="IPR012677">
    <property type="entry name" value="Nucleotide-bd_a/b_plait_sf"/>
</dbReference>
<dbReference type="OrthoDB" id="10258585at2759"/>
<feature type="region of interest" description="Disordered" evidence="7">
    <location>
        <begin position="366"/>
        <end position="417"/>
    </location>
</feature>
<evidence type="ECO:0000256" key="2">
    <source>
        <dbReference type="ARBA" id="ARBA00022664"/>
    </source>
</evidence>
<evidence type="ECO:0000256" key="5">
    <source>
        <dbReference type="ARBA" id="ARBA00023187"/>
    </source>
</evidence>
<dbReference type="Gramene" id="GBG90294">
    <property type="protein sequence ID" value="GBG90294"/>
    <property type="gene ID" value="CBR_g50472"/>
</dbReference>
<evidence type="ECO:0000259" key="8">
    <source>
        <dbReference type="PROSITE" id="PS50102"/>
    </source>
</evidence>
<dbReference type="Pfam" id="PF00076">
    <property type="entry name" value="RRM_1"/>
    <property type="match status" value="2"/>
</dbReference>
<organism evidence="10 11">
    <name type="scientific">Chara braunii</name>
    <name type="common">Braun's stonewort</name>
    <dbReference type="NCBI Taxonomy" id="69332"/>
    <lineage>
        <taxon>Eukaryota</taxon>
        <taxon>Viridiplantae</taxon>
        <taxon>Streptophyta</taxon>
        <taxon>Charophyceae</taxon>
        <taxon>Charales</taxon>
        <taxon>Characeae</taxon>
        <taxon>Chara</taxon>
    </lineage>
</organism>
<dbReference type="PROSITE" id="PS50102">
    <property type="entry name" value="RRM"/>
    <property type="match status" value="1"/>
</dbReference>
<dbReference type="Proteomes" id="UP000265515">
    <property type="component" value="Unassembled WGS sequence"/>
</dbReference>
<accession>A0A388M6S6</accession>
<dbReference type="InterPro" id="IPR034393">
    <property type="entry name" value="TatSF1-like"/>
</dbReference>
<feature type="compositionally biased region" description="Acidic residues" evidence="7">
    <location>
        <begin position="313"/>
        <end position="326"/>
    </location>
</feature>
<dbReference type="InterPro" id="IPR003169">
    <property type="entry name" value="GYF"/>
</dbReference>
<dbReference type="InterPro" id="IPR035979">
    <property type="entry name" value="RBD_domain_sf"/>
</dbReference>
<evidence type="ECO:0000256" key="4">
    <source>
        <dbReference type="ARBA" id="ARBA00022884"/>
    </source>
</evidence>
<dbReference type="GO" id="GO:0000398">
    <property type="term" value="P:mRNA splicing, via spliceosome"/>
    <property type="evidence" value="ECO:0007669"/>
    <property type="project" value="InterPro"/>
</dbReference>
<evidence type="ECO:0000256" key="1">
    <source>
        <dbReference type="ARBA" id="ARBA00007747"/>
    </source>
</evidence>
<dbReference type="FunFam" id="3.30.70.330:FF:000329">
    <property type="entry name" value="splicing factor U2AF-associated protein 2"/>
    <property type="match status" value="1"/>
</dbReference>
<evidence type="ECO:0000313" key="11">
    <source>
        <dbReference type="Proteomes" id="UP000265515"/>
    </source>
</evidence>
<feature type="compositionally biased region" description="Acidic residues" evidence="7">
    <location>
        <begin position="194"/>
        <end position="203"/>
    </location>
</feature>
<feature type="compositionally biased region" description="Polar residues" evidence="7">
    <location>
        <begin position="174"/>
        <end position="183"/>
    </location>
</feature>
<dbReference type="STRING" id="69332.A0A388M6S6"/>
<evidence type="ECO:0000256" key="6">
    <source>
        <dbReference type="PROSITE-ProRule" id="PRU00176"/>
    </source>
</evidence>
<keyword evidence="4 6" id="KW-0694">RNA-binding</keyword>
<comment type="similarity">
    <text evidence="1">Belongs to the HTATSF1 family.</text>
</comment>
<feature type="domain" description="RRM" evidence="8">
    <location>
        <begin position="428"/>
        <end position="515"/>
    </location>
</feature>
<dbReference type="SUPFAM" id="SSF54928">
    <property type="entry name" value="RNA-binding domain, RBD"/>
    <property type="match status" value="2"/>
</dbReference>
<evidence type="ECO:0000256" key="7">
    <source>
        <dbReference type="SAM" id="MobiDB-lite"/>
    </source>
</evidence>
<protein>
    <recommendedName>
        <fullName evidence="12">RRM domain-containing protein</fullName>
    </recommendedName>
</protein>
<name>A0A388M6S6_CHABU</name>
<evidence type="ECO:0000313" key="10">
    <source>
        <dbReference type="EMBL" id="GBG90294.1"/>
    </source>
</evidence>
<gene>
    <name evidence="10" type="ORF">CBR_g50472</name>
</gene>
<dbReference type="PROSITE" id="PS50829">
    <property type="entry name" value="GYF"/>
    <property type="match status" value="1"/>
</dbReference>
<keyword evidence="11" id="KW-1185">Reference proteome</keyword>
<evidence type="ECO:0008006" key="12">
    <source>
        <dbReference type="Google" id="ProtNLM"/>
    </source>
</evidence>
<dbReference type="FunFam" id="3.30.70.330:FF:000105">
    <property type="entry name" value="HIV Tat-specific factor 1 homolog"/>
    <property type="match status" value="1"/>
</dbReference>
<dbReference type="Pfam" id="PF14237">
    <property type="entry name" value="GYF_2"/>
    <property type="match status" value="1"/>
</dbReference>
<evidence type="ECO:0000259" key="9">
    <source>
        <dbReference type="PROSITE" id="PS50829"/>
    </source>
</evidence>
<feature type="region of interest" description="Disordered" evidence="7">
    <location>
        <begin position="1"/>
        <end position="31"/>
    </location>
</feature>
<proteinExistence type="inferred from homology"/>
<dbReference type="OMA" id="FHSAYDA"/>
<dbReference type="AlphaFoldDB" id="A0A388M6S6"/>
<feature type="compositionally biased region" description="Basic and acidic residues" evidence="7">
    <location>
        <begin position="253"/>
        <end position="287"/>
    </location>
</feature>
<dbReference type="InterPro" id="IPR000504">
    <property type="entry name" value="RRM_dom"/>
</dbReference>
<dbReference type="InterPro" id="IPR035445">
    <property type="entry name" value="GYF-like_dom_sf"/>
</dbReference>
<dbReference type="GO" id="GO:0003723">
    <property type="term" value="F:RNA binding"/>
    <property type="evidence" value="ECO:0007669"/>
    <property type="project" value="UniProtKB-UniRule"/>
</dbReference>
<dbReference type="InterPro" id="IPR034392">
    <property type="entry name" value="TatSF1-like_RRM1"/>
</dbReference>
<keyword evidence="2" id="KW-0507">mRNA processing</keyword>
<dbReference type="GO" id="GO:0005686">
    <property type="term" value="C:U2 snRNP"/>
    <property type="evidence" value="ECO:0007669"/>
    <property type="project" value="TreeGrafter"/>
</dbReference>
<dbReference type="EMBL" id="BFEA01000801">
    <property type="protein sequence ID" value="GBG90294.1"/>
    <property type="molecule type" value="Genomic_DNA"/>
</dbReference>
<dbReference type="InterPro" id="IPR025640">
    <property type="entry name" value="GYF_2"/>
</dbReference>
<feature type="compositionally biased region" description="Acidic residues" evidence="7">
    <location>
        <begin position="289"/>
        <end position="303"/>
    </location>
</feature>
<comment type="caution">
    <text evidence="10">The sequence shown here is derived from an EMBL/GenBank/DDBJ whole genome shotgun (WGS) entry which is preliminary data.</text>
</comment>
<dbReference type="CDD" id="cd12281">
    <property type="entry name" value="RRM1_TatSF1_like"/>
    <property type="match status" value="1"/>
</dbReference>
<keyword evidence="5" id="KW-0508">mRNA splicing</keyword>
<dbReference type="SMART" id="SM00360">
    <property type="entry name" value="RRM"/>
    <property type="match status" value="2"/>
</dbReference>
<sequence length="674" mass="73958">MEEERYQDQVALSSGVDPAEGTIDGDPGTRRDDAATLAKWYYLDEEQQAQGPYSPSQLQELFSLGYIQYATMLWAEGQTEWSPLSNLPELYSFMFYYNSLDLSSAAAADSCAGTALSSLAAQSEDCGSAHEQGTGLYEAPVQVGGNGSREHMACGEDNRERLYADGESVAATGSRPSNVGSATKMSGGESSAKEEEEEEEEAGMDARLGQANNVSRAGEGDVGPADSQTQVAVSDLSDMAMPSEADVPDPDEELRRFKEEMRRVEIEAEAAKRTGKRAREGGKKGGDEVPAESSEEDEDGEEEARDRVCRDDDPPDGEEMFVDDDGTIYKWDRSARVWVPQSEDTPVYRPEDMVYVAEEEVIPSLTEADDDQPTVPEPVGAGAVQKGANSKANDEGGKSNPGDGASTGPLKNKQQQQQDGWFELKVNTHVYVTGLPLDTTVDEVAEVFSKCGLIKEDPETHKPRIKLYVDKNSGRQKGDGLVTYLREPSVELALKILDGTSLRVGSDLLMSVTQAKFEQKGETFVKKTGGNKRKKMKLKNQEEKSLGWFGFDDRPRTKGMNVVLRNMFSVDELTADPSLIAELESDVSEECRKLGPVQRLKIYDKHPDGVILIKFADKQAGLKCIELMNGRWFGGRQVHAKEDDGLTDYGLVRESFEAEQARLEKFNAVLEADT</sequence>
<feature type="domain" description="GYF" evidence="9">
    <location>
        <begin position="37"/>
        <end position="91"/>
    </location>
</feature>
<evidence type="ECO:0000256" key="3">
    <source>
        <dbReference type="ARBA" id="ARBA00022737"/>
    </source>
</evidence>
<dbReference type="Gene3D" id="3.30.70.330">
    <property type="match status" value="2"/>
</dbReference>
<dbReference type="GO" id="GO:0005684">
    <property type="term" value="C:U2-type spliceosomal complex"/>
    <property type="evidence" value="ECO:0007669"/>
    <property type="project" value="TreeGrafter"/>
</dbReference>
<dbReference type="CDD" id="cd12282">
    <property type="entry name" value="RRM2_TatSF1_like"/>
    <property type="match status" value="1"/>
</dbReference>
<dbReference type="SUPFAM" id="SSF55277">
    <property type="entry name" value="GYF domain"/>
    <property type="match status" value="1"/>
</dbReference>
<dbReference type="PANTHER" id="PTHR15608">
    <property type="entry name" value="SPLICING FACTOR U2AF-ASSOCIATED PROTEIN 2"/>
    <property type="match status" value="1"/>
</dbReference>
<dbReference type="PANTHER" id="PTHR15608:SF0">
    <property type="entry name" value="HIV TAT-SPECIFIC FACTOR 1"/>
    <property type="match status" value="1"/>
</dbReference>
<keyword evidence="3" id="KW-0677">Repeat</keyword>
<reference evidence="10 11" key="1">
    <citation type="journal article" date="2018" name="Cell">
        <title>The Chara Genome: Secondary Complexity and Implications for Plant Terrestrialization.</title>
        <authorList>
            <person name="Nishiyama T."/>
            <person name="Sakayama H."/>
            <person name="Vries J.D."/>
            <person name="Buschmann H."/>
            <person name="Saint-Marcoux D."/>
            <person name="Ullrich K.K."/>
            <person name="Haas F.B."/>
            <person name="Vanderstraeten L."/>
            <person name="Becker D."/>
            <person name="Lang D."/>
            <person name="Vosolsobe S."/>
            <person name="Rombauts S."/>
            <person name="Wilhelmsson P.K.I."/>
            <person name="Janitza P."/>
            <person name="Kern R."/>
            <person name="Heyl A."/>
            <person name="Rumpler F."/>
            <person name="Villalobos L.I.A.C."/>
            <person name="Clay J.M."/>
            <person name="Skokan R."/>
            <person name="Toyoda A."/>
            <person name="Suzuki Y."/>
            <person name="Kagoshima H."/>
            <person name="Schijlen E."/>
            <person name="Tajeshwar N."/>
            <person name="Catarino B."/>
            <person name="Hetherington A.J."/>
            <person name="Saltykova A."/>
            <person name="Bonnot C."/>
            <person name="Breuninger H."/>
            <person name="Symeonidi A."/>
            <person name="Radhakrishnan G.V."/>
            <person name="Van Nieuwerburgh F."/>
            <person name="Deforce D."/>
            <person name="Chang C."/>
            <person name="Karol K.G."/>
            <person name="Hedrich R."/>
            <person name="Ulvskov P."/>
            <person name="Glockner G."/>
            <person name="Delwiche C.F."/>
            <person name="Petrasek J."/>
            <person name="Van de Peer Y."/>
            <person name="Friml J."/>
            <person name="Beilby M."/>
            <person name="Dolan L."/>
            <person name="Kohara Y."/>
            <person name="Sugano S."/>
            <person name="Fujiyama A."/>
            <person name="Delaux P.-M."/>
            <person name="Quint M."/>
            <person name="TheiBen G."/>
            <person name="Hagemann M."/>
            <person name="Harholt J."/>
            <person name="Dunand C."/>
            <person name="Zachgo S."/>
            <person name="Langdale J."/>
            <person name="Maumus F."/>
            <person name="Straeten D.V.D."/>
            <person name="Gould S.B."/>
            <person name="Rensing S.A."/>
        </authorList>
    </citation>
    <scope>NUCLEOTIDE SEQUENCE [LARGE SCALE GENOMIC DNA]</scope>
    <source>
        <strain evidence="10 11">S276</strain>
    </source>
</reference>